<name>J3MJ27_ORYBR</name>
<evidence type="ECO:0000313" key="1">
    <source>
        <dbReference type="EnsemblPlants" id="OB07G14090.1"/>
    </source>
</evidence>
<dbReference type="AlphaFoldDB" id="J3MJ27"/>
<dbReference type="Gramene" id="OB07G14090.1">
    <property type="protein sequence ID" value="OB07G14090.1"/>
    <property type="gene ID" value="OB07G14090"/>
</dbReference>
<organism evidence="1">
    <name type="scientific">Oryza brachyantha</name>
    <name type="common">malo sina</name>
    <dbReference type="NCBI Taxonomy" id="4533"/>
    <lineage>
        <taxon>Eukaryota</taxon>
        <taxon>Viridiplantae</taxon>
        <taxon>Streptophyta</taxon>
        <taxon>Embryophyta</taxon>
        <taxon>Tracheophyta</taxon>
        <taxon>Spermatophyta</taxon>
        <taxon>Magnoliopsida</taxon>
        <taxon>Liliopsida</taxon>
        <taxon>Poales</taxon>
        <taxon>Poaceae</taxon>
        <taxon>BOP clade</taxon>
        <taxon>Oryzoideae</taxon>
        <taxon>Oryzeae</taxon>
        <taxon>Oryzinae</taxon>
        <taxon>Oryza</taxon>
    </lineage>
</organism>
<reference evidence="1" key="2">
    <citation type="submission" date="2013-04" db="UniProtKB">
        <authorList>
            <consortium name="EnsemblPlants"/>
        </authorList>
    </citation>
    <scope>IDENTIFICATION</scope>
</reference>
<reference evidence="1" key="1">
    <citation type="journal article" date="2013" name="Nat. Commun.">
        <title>Whole-genome sequencing of Oryza brachyantha reveals mechanisms underlying Oryza genome evolution.</title>
        <authorList>
            <person name="Chen J."/>
            <person name="Huang Q."/>
            <person name="Gao D."/>
            <person name="Wang J."/>
            <person name="Lang Y."/>
            <person name="Liu T."/>
            <person name="Li B."/>
            <person name="Bai Z."/>
            <person name="Luis Goicoechea J."/>
            <person name="Liang C."/>
            <person name="Chen C."/>
            <person name="Zhang W."/>
            <person name="Sun S."/>
            <person name="Liao Y."/>
            <person name="Zhang X."/>
            <person name="Yang L."/>
            <person name="Song C."/>
            <person name="Wang M."/>
            <person name="Shi J."/>
            <person name="Liu G."/>
            <person name="Liu J."/>
            <person name="Zhou H."/>
            <person name="Zhou W."/>
            <person name="Yu Q."/>
            <person name="An N."/>
            <person name="Chen Y."/>
            <person name="Cai Q."/>
            <person name="Wang B."/>
            <person name="Liu B."/>
            <person name="Min J."/>
            <person name="Huang Y."/>
            <person name="Wu H."/>
            <person name="Li Z."/>
            <person name="Zhang Y."/>
            <person name="Yin Y."/>
            <person name="Song W."/>
            <person name="Jiang J."/>
            <person name="Jackson S.A."/>
            <person name="Wing R.A."/>
            <person name="Wang J."/>
            <person name="Chen M."/>
        </authorList>
    </citation>
    <scope>NUCLEOTIDE SEQUENCE [LARGE SCALE GENOMIC DNA]</scope>
    <source>
        <strain evidence="1">cv. IRGC 101232</strain>
    </source>
</reference>
<accession>J3MJ27</accession>
<keyword evidence="2" id="KW-1185">Reference proteome</keyword>
<dbReference type="EnsemblPlants" id="OB07G14090.1">
    <property type="protein sequence ID" value="OB07G14090.1"/>
    <property type="gene ID" value="OB07G14090"/>
</dbReference>
<protein>
    <submittedName>
        <fullName evidence="1">Uncharacterized protein</fullName>
    </submittedName>
</protein>
<sequence length="46" mass="4891">MAQVALPGPGSVSCEYGQIPPENRETNRLSLINPSLAHVGYCSIYG</sequence>
<dbReference type="Proteomes" id="UP000006038">
    <property type="component" value="Chromosome 7"/>
</dbReference>
<proteinExistence type="predicted"/>
<dbReference type="HOGENOM" id="CLU_3192193_0_0_1"/>
<evidence type="ECO:0000313" key="2">
    <source>
        <dbReference type="Proteomes" id="UP000006038"/>
    </source>
</evidence>